<dbReference type="InterPro" id="IPR015631">
    <property type="entry name" value="CD2/SLAM_rcpt"/>
</dbReference>
<keyword evidence="8" id="KW-1185">Reference proteome</keyword>
<feature type="domain" description="Ig-like" evidence="6">
    <location>
        <begin position="131"/>
        <end position="224"/>
    </location>
</feature>
<name>A0A672FGM4_SALFA</name>
<dbReference type="PANTHER" id="PTHR12080">
    <property type="entry name" value="SIGNALING LYMPHOCYTIC ACTIVATION MOLECULE"/>
    <property type="match status" value="1"/>
</dbReference>
<dbReference type="GO" id="GO:0016020">
    <property type="term" value="C:membrane"/>
    <property type="evidence" value="ECO:0007669"/>
    <property type="project" value="UniProtKB-SubCell"/>
</dbReference>
<dbReference type="Gene3D" id="2.60.40.10">
    <property type="entry name" value="Immunoglobulins"/>
    <property type="match status" value="2"/>
</dbReference>
<evidence type="ECO:0000256" key="3">
    <source>
        <dbReference type="ARBA" id="ARBA00023136"/>
    </source>
</evidence>
<feature type="transmembrane region" description="Helical" evidence="5">
    <location>
        <begin position="236"/>
        <end position="260"/>
    </location>
</feature>
<evidence type="ECO:0000256" key="2">
    <source>
        <dbReference type="ARBA" id="ARBA00022729"/>
    </source>
</evidence>
<keyword evidence="2" id="KW-0732">Signal</keyword>
<dbReference type="Ensembl" id="ENSSFAT00005006397.1">
    <property type="protein sequence ID" value="ENSSFAP00005006076.1"/>
    <property type="gene ID" value="ENSSFAG00005003731.1"/>
</dbReference>
<evidence type="ECO:0000313" key="8">
    <source>
        <dbReference type="Proteomes" id="UP000472267"/>
    </source>
</evidence>
<dbReference type="InterPro" id="IPR013783">
    <property type="entry name" value="Ig-like_fold"/>
</dbReference>
<keyword evidence="5" id="KW-1133">Transmembrane helix</keyword>
<evidence type="ECO:0000313" key="7">
    <source>
        <dbReference type="Ensembl" id="ENSSFAP00005006076.1"/>
    </source>
</evidence>
<protein>
    <recommendedName>
        <fullName evidence="6">Ig-like domain-containing protein</fullName>
    </recommendedName>
</protein>
<organism evidence="7 8">
    <name type="scientific">Salarias fasciatus</name>
    <name type="common">Jewelled blenny</name>
    <name type="synonym">Blennius fasciatus</name>
    <dbReference type="NCBI Taxonomy" id="181472"/>
    <lineage>
        <taxon>Eukaryota</taxon>
        <taxon>Metazoa</taxon>
        <taxon>Chordata</taxon>
        <taxon>Craniata</taxon>
        <taxon>Vertebrata</taxon>
        <taxon>Euteleostomi</taxon>
        <taxon>Actinopterygii</taxon>
        <taxon>Neopterygii</taxon>
        <taxon>Teleostei</taxon>
        <taxon>Neoteleostei</taxon>
        <taxon>Acanthomorphata</taxon>
        <taxon>Ovalentaria</taxon>
        <taxon>Blenniimorphae</taxon>
        <taxon>Blenniiformes</taxon>
        <taxon>Blennioidei</taxon>
        <taxon>Blenniidae</taxon>
        <taxon>Salariinae</taxon>
        <taxon>Salarias</taxon>
    </lineage>
</organism>
<evidence type="ECO:0000256" key="5">
    <source>
        <dbReference type="SAM" id="Phobius"/>
    </source>
</evidence>
<dbReference type="InParanoid" id="A0A672FGM4"/>
<keyword evidence="4" id="KW-0325">Glycoprotein</keyword>
<dbReference type="InterPro" id="IPR007110">
    <property type="entry name" value="Ig-like_dom"/>
</dbReference>
<dbReference type="PANTHER" id="PTHR12080:SF125">
    <property type="entry name" value="CD48 ANTIGEN-LIKE"/>
    <property type="match status" value="1"/>
</dbReference>
<reference evidence="7" key="2">
    <citation type="submission" date="2025-09" db="UniProtKB">
        <authorList>
            <consortium name="Ensembl"/>
        </authorList>
    </citation>
    <scope>IDENTIFICATION</scope>
</reference>
<dbReference type="AlphaFoldDB" id="A0A672FGM4"/>
<keyword evidence="5" id="KW-0812">Transmembrane</keyword>
<comment type="subcellular location">
    <subcellularLocation>
        <location evidence="1">Membrane</location>
    </subcellularLocation>
</comment>
<proteinExistence type="predicted"/>
<reference evidence="7" key="1">
    <citation type="submission" date="2025-08" db="UniProtKB">
        <authorList>
            <consortium name="Ensembl"/>
        </authorList>
    </citation>
    <scope>IDENTIFICATION</scope>
</reference>
<dbReference type="Proteomes" id="UP000472267">
    <property type="component" value="Unassembled WGS sequence"/>
</dbReference>
<evidence type="ECO:0000256" key="1">
    <source>
        <dbReference type="ARBA" id="ARBA00004370"/>
    </source>
</evidence>
<evidence type="ECO:0000256" key="4">
    <source>
        <dbReference type="ARBA" id="ARBA00023180"/>
    </source>
</evidence>
<dbReference type="PROSITE" id="PS50835">
    <property type="entry name" value="IG_LIKE"/>
    <property type="match status" value="1"/>
</dbReference>
<accession>A0A672FGM4</accession>
<sequence length="280" mass="30546">MKRQQQNVTVWKQILNLMSASRSSAEVTVYGKLGGEVALHPGVQTSITSIVWKEGADIAVEWDGTEEDQRGRLNRTSGVMTITGLVRDDSKVYTPEINNKKGTPVRLTVICKSGSDTKAAASQLMQPTEFPSFSPSAPVPVPTVTKQCVDAEASCTLTCSADTTGADPVTYRWKSDLRAVAHPLKDYVIKKVADDKSVKNETVKEFSCELQNPVSLESSQAVANPFARESPPRKSFWVKISNGVIVFICLLGAVLLLVAAHRLKAGAEHLRDRIRPRHSS</sequence>
<evidence type="ECO:0000259" key="6">
    <source>
        <dbReference type="PROSITE" id="PS50835"/>
    </source>
</evidence>
<keyword evidence="3 5" id="KW-0472">Membrane</keyword>